<dbReference type="EMBL" id="JASMQC010000007">
    <property type="protein sequence ID" value="KAK1943307.1"/>
    <property type="molecule type" value="Genomic_DNA"/>
</dbReference>
<proteinExistence type="predicted"/>
<dbReference type="Proteomes" id="UP001259832">
    <property type="component" value="Unassembled WGS sequence"/>
</dbReference>
<keyword evidence="2" id="KW-1185">Reference proteome</keyword>
<dbReference type="AlphaFoldDB" id="A0AAD9GR62"/>
<name>A0AAD9GR62_9STRA</name>
<evidence type="ECO:0000313" key="1">
    <source>
        <dbReference type="EMBL" id="KAK1943307.1"/>
    </source>
</evidence>
<organism evidence="1 2">
    <name type="scientific">Phytophthora citrophthora</name>
    <dbReference type="NCBI Taxonomy" id="4793"/>
    <lineage>
        <taxon>Eukaryota</taxon>
        <taxon>Sar</taxon>
        <taxon>Stramenopiles</taxon>
        <taxon>Oomycota</taxon>
        <taxon>Peronosporomycetes</taxon>
        <taxon>Peronosporales</taxon>
        <taxon>Peronosporaceae</taxon>
        <taxon>Phytophthora</taxon>
    </lineage>
</organism>
<comment type="caution">
    <text evidence="1">The sequence shown here is derived from an EMBL/GenBank/DDBJ whole genome shotgun (WGS) entry which is preliminary data.</text>
</comment>
<reference evidence="1" key="1">
    <citation type="submission" date="2023-08" db="EMBL/GenBank/DDBJ databases">
        <title>Reference Genome Resource for the Citrus Pathogen Phytophthora citrophthora.</title>
        <authorList>
            <person name="Moller H."/>
            <person name="Coetzee B."/>
            <person name="Rose L.J."/>
            <person name="Van Niekerk J.M."/>
        </authorList>
    </citation>
    <scope>NUCLEOTIDE SEQUENCE</scope>
    <source>
        <strain evidence="1">STE-U-9442</strain>
    </source>
</reference>
<gene>
    <name evidence="1" type="ORF">P3T76_004703</name>
</gene>
<sequence length="105" mass="11680">MLWEQSPLVTINSAKSQNAICKIRDIPVNVKAKLPDDIPLADTYKGGEFVFVRKCYAEYYLKVEDLLVEKDETCVTVTGTPDCSPIRIVRAAGIGKSVFYAFFGV</sequence>
<evidence type="ECO:0000313" key="2">
    <source>
        <dbReference type="Proteomes" id="UP001259832"/>
    </source>
</evidence>
<protein>
    <submittedName>
        <fullName evidence="1">Uncharacterized protein</fullName>
    </submittedName>
</protein>
<accession>A0AAD9GR62</accession>